<feature type="compositionally biased region" description="Low complexity" evidence="11">
    <location>
        <begin position="179"/>
        <end position="194"/>
    </location>
</feature>
<dbReference type="GeneID" id="114854137"/>
<dbReference type="InterPro" id="IPR013847">
    <property type="entry name" value="POU"/>
</dbReference>
<evidence type="ECO:0000256" key="6">
    <source>
        <dbReference type="ARBA" id="ARBA00023242"/>
    </source>
</evidence>
<name>A0A9W2XQS5_BETSP</name>
<evidence type="ECO:0000256" key="7">
    <source>
        <dbReference type="ARBA" id="ARBA00061425"/>
    </source>
</evidence>
<evidence type="ECO:0000259" key="13">
    <source>
        <dbReference type="PROSITE" id="PS51179"/>
    </source>
</evidence>
<dbReference type="SUPFAM" id="SSF46689">
    <property type="entry name" value="Homeodomain-like"/>
    <property type="match status" value="1"/>
</dbReference>
<dbReference type="SUPFAM" id="SSF47413">
    <property type="entry name" value="lambda repressor-like DNA-binding domains"/>
    <property type="match status" value="1"/>
</dbReference>
<evidence type="ECO:0000259" key="12">
    <source>
        <dbReference type="PROSITE" id="PS50071"/>
    </source>
</evidence>
<evidence type="ECO:0000256" key="1">
    <source>
        <dbReference type="ARBA" id="ARBA00004123"/>
    </source>
</evidence>
<dbReference type="FunFam" id="1.10.260.40:FF:000013">
    <property type="entry name" value="POU domain protein"/>
    <property type="match status" value="1"/>
</dbReference>
<evidence type="ECO:0000313" key="15">
    <source>
        <dbReference type="RefSeq" id="XP_055364208.1"/>
    </source>
</evidence>
<dbReference type="Gene3D" id="1.10.260.40">
    <property type="entry name" value="lambda repressor-like DNA-binding domains"/>
    <property type="match status" value="1"/>
</dbReference>
<feature type="compositionally biased region" description="Polar residues" evidence="11">
    <location>
        <begin position="423"/>
        <end position="437"/>
    </location>
</feature>
<feature type="compositionally biased region" description="Polar residues" evidence="11">
    <location>
        <begin position="231"/>
        <end position="252"/>
    </location>
</feature>
<keyword evidence="14" id="KW-1185">Reference proteome</keyword>
<feature type="region of interest" description="Disordered" evidence="11">
    <location>
        <begin position="22"/>
        <end position="89"/>
    </location>
</feature>
<keyword evidence="3 8" id="KW-0238">DNA-binding</keyword>
<dbReference type="FunFam" id="1.10.10.60:FF:000051">
    <property type="entry name" value="POU domain protein"/>
    <property type="match status" value="1"/>
</dbReference>
<dbReference type="Pfam" id="PF00046">
    <property type="entry name" value="Homeodomain"/>
    <property type="match status" value="1"/>
</dbReference>
<dbReference type="GO" id="GO:0000981">
    <property type="term" value="F:DNA-binding transcription factor activity, RNA polymerase II-specific"/>
    <property type="evidence" value="ECO:0007669"/>
    <property type="project" value="TreeGrafter"/>
</dbReference>
<dbReference type="CTD" id="11281"/>
<dbReference type="PROSITE" id="PS51179">
    <property type="entry name" value="POU_3"/>
    <property type="match status" value="1"/>
</dbReference>
<protein>
    <recommendedName>
        <fullName evidence="10">POU domain protein</fullName>
    </recommendedName>
</protein>
<comment type="similarity">
    <text evidence="7">Belongs to the POU transcription factor family. Class-6 subfamily.</text>
</comment>
<dbReference type="PROSITE" id="PS50071">
    <property type="entry name" value="HOMEOBOX_2"/>
    <property type="match status" value="1"/>
</dbReference>
<keyword evidence="5 10" id="KW-0804">Transcription</keyword>
<evidence type="ECO:0000256" key="2">
    <source>
        <dbReference type="ARBA" id="ARBA00023015"/>
    </source>
</evidence>
<feature type="compositionally biased region" description="Low complexity" evidence="11">
    <location>
        <begin position="412"/>
        <end position="422"/>
    </location>
</feature>
<dbReference type="PRINTS" id="PR00028">
    <property type="entry name" value="POUDOMAIN"/>
</dbReference>
<evidence type="ECO:0000256" key="4">
    <source>
        <dbReference type="ARBA" id="ARBA00023155"/>
    </source>
</evidence>
<dbReference type="InterPro" id="IPR009057">
    <property type="entry name" value="Homeodomain-like_sf"/>
</dbReference>
<evidence type="ECO:0000256" key="11">
    <source>
        <dbReference type="SAM" id="MobiDB-lite"/>
    </source>
</evidence>
<feature type="compositionally biased region" description="Low complexity" evidence="11">
    <location>
        <begin position="377"/>
        <end position="396"/>
    </location>
</feature>
<evidence type="ECO:0000256" key="10">
    <source>
        <dbReference type="RuleBase" id="RU361194"/>
    </source>
</evidence>
<gene>
    <name evidence="15" type="primary">pou6f2</name>
</gene>
<dbReference type="CDD" id="cd00086">
    <property type="entry name" value="homeodomain"/>
    <property type="match status" value="1"/>
</dbReference>
<dbReference type="PANTHER" id="PTHR11636:SF68">
    <property type="entry name" value="POU DOMAIN, CLASS 6, TRANSCRIPTION FACTOR 2"/>
    <property type="match status" value="1"/>
</dbReference>
<keyword evidence="6 8" id="KW-0539">Nucleus</keyword>
<dbReference type="InterPro" id="IPR000327">
    <property type="entry name" value="POU_dom"/>
</dbReference>
<feature type="compositionally biased region" description="Low complexity" evidence="11">
    <location>
        <begin position="217"/>
        <end position="230"/>
    </location>
</feature>
<evidence type="ECO:0000256" key="3">
    <source>
        <dbReference type="ARBA" id="ARBA00023125"/>
    </source>
</evidence>
<keyword evidence="2" id="KW-0805">Transcription regulation</keyword>
<dbReference type="SMART" id="SM00389">
    <property type="entry name" value="HOX"/>
    <property type="match status" value="1"/>
</dbReference>
<feature type="region of interest" description="Disordered" evidence="11">
    <location>
        <begin position="179"/>
        <end position="266"/>
    </location>
</feature>
<evidence type="ECO:0000313" key="14">
    <source>
        <dbReference type="Proteomes" id="UP000515150"/>
    </source>
</evidence>
<feature type="compositionally biased region" description="Polar residues" evidence="11">
    <location>
        <begin position="202"/>
        <end position="214"/>
    </location>
</feature>
<dbReference type="RefSeq" id="XP_055364208.1">
    <property type="nucleotide sequence ID" value="XM_055508233.1"/>
</dbReference>
<evidence type="ECO:0000256" key="8">
    <source>
        <dbReference type="PROSITE-ProRule" id="PRU00108"/>
    </source>
</evidence>
<dbReference type="PROSITE" id="PS00465">
    <property type="entry name" value="POU_2"/>
    <property type="match status" value="1"/>
</dbReference>
<sequence length="620" mass="65838">MITGQLSKPLLSLRSDMSAAELRADDKAATPDSDLNDEPLLLSSEATEREGTPNKLYGARDGSVQSDASSSPSEQSQLGQSHPGYPMGPQSLLVAQQLANAVGGVMSGAGPGMNQPILIPFNAGGHLGGQQGLVLSLPTANIQSLVAAAAAGGIMTLPLQNLQATSSLNSQLQHLQQLQQLQQHHQQQQQQQQQQHHHQQTHSHAQNQLPSQHHMTPPSQQQTSVPSPGSACSSTSGQLQQSPPHRPNQSPARSLPSPVTPPMPLPLNPLASQAAVAAAMGSIAGSQVFGNTLSNLQGATGQLVTNAQGQIIGTIPLMPNSAGPSSQSGGGNPALQVQPITPQLLTNAQGQIIATVIGNQILPVINTQGITLSPIKPGQQLPQAQQGQTGPASSQPNLLHMPHRQSPLHQASSSSSTSSSSSALSVGQLVSNPQTAPSEVDGVNLEEIREFAKAFKIRRLSLGLTQTQVGQALSAAEGPAYSQSAICRFEKLDITPKSAQKIKPVLERWMAEAEARHRSGMQNLTEFIGSEPSKKRKRRTSFTPQALEILNSHFEKNTHPSGQEMTEIAEKLNYDREVVRVWFCNKRQALKNTIKRLKQPELGTAAPMDPLTDSLEELPK</sequence>
<keyword evidence="4 8" id="KW-0371">Homeobox</keyword>
<feature type="region of interest" description="Disordered" evidence="11">
    <location>
        <begin position="376"/>
        <end position="438"/>
    </location>
</feature>
<dbReference type="AlphaFoldDB" id="A0A9W2XQS5"/>
<feature type="DNA-binding region" description="Homeobox" evidence="8">
    <location>
        <begin position="535"/>
        <end position="594"/>
    </location>
</feature>
<dbReference type="InterPro" id="IPR010982">
    <property type="entry name" value="Lambda_DNA-bd_dom_sf"/>
</dbReference>
<dbReference type="PROSITE" id="PS00035">
    <property type="entry name" value="POU_1"/>
    <property type="match status" value="1"/>
</dbReference>
<feature type="region of interest" description="Disordered" evidence="11">
    <location>
        <begin position="599"/>
        <end position="620"/>
    </location>
</feature>
<dbReference type="InterPro" id="IPR001356">
    <property type="entry name" value="HD"/>
</dbReference>
<dbReference type="Pfam" id="PF00157">
    <property type="entry name" value="Pou"/>
    <property type="match status" value="1"/>
</dbReference>
<dbReference type="GO" id="GO:0005634">
    <property type="term" value="C:nucleus"/>
    <property type="evidence" value="ECO:0007669"/>
    <property type="project" value="UniProtKB-SubCell"/>
</dbReference>
<reference evidence="15" key="1">
    <citation type="submission" date="2025-08" db="UniProtKB">
        <authorList>
            <consortium name="RefSeq"/>
        </authorList>
    </citation>
    <scope>IDENTIFICATION</scope>
</reference>
<evidence type="ECO:0000256" key="5">
    <source>
        <dbReference type="ARBA" id="ARBA00023163"/>
    </source>
</evidence>
<organism evidence="14 15">
    <name type="scientific">Betta splendens</name>
    <name type="common">Siamese fighting fish</name>
    <dbReference type="NCBI Taxonomy" id="158456"/>
    <lineage>
        <taxon>Eukaryota</taxon>
        <taxon>Metazoa</taxon>
        <taxon>Chordata</taxon>
        <taxon>Craniata</taxon>
        <taxon>Vertebrata</taxon>
        <taxon>Euteleostomi</taxon>
        <taxon>Actinopterygii</taxon>
        <taxon>Neopterygii</taxon>
        <taxon>Teleostei</taxon>
        <taxon>Neoteleostei</taxon>
        <taxon>Acanthomorphata</taxon>
        <taxon>Anabantaria</taxon>
        <taxon>Anabantiformes</taxon>
        <taxon>Anabantoidei</taxon>
        <taxon>Osphronemidae</taxon>
        <taxon>Betta</taxon>
    </lineage>
</organism>
<feature type="domain" description="POU-specific" evidence="13">
    <location>
        <begin position="440"/>
        <end position="514"/>
    </location>
</feature>
<proteinExistence type="inferred from homology"/>
<dbReference type="PANTHER" id="PTHR11636">
    <property type="entry name" value="POU DOMAIN"/>
    <property type="match status" value="1"/>
</dbReference>
<comment type="subcellular location">
    <subcellularLocation>
        <location evidence="1 8 9">Nucleus</location>
    </subcellularLocation>
</comment>
<dbReference type="GO" id="GO:0000978">
    <property type="term" value="F:RNA polymerase II cis-regulatory region sequence-specific DNA binding"/>
    <property type="evidence" value="ECO:0007669"/>
    <property type="project" value="TreeGrafter"/>
</dbReference>
<dbReference type="SMART" id="SM00352">
    <property type="entry name" value="POU"/>
    <property type="match status" value="1"/>
</dbReference>
<dbReference type="InterPro" id="IPR050255">
    <property type="entry name" value="POU_domain_TF"/>
</dbReference>
<dbReference type="Gene3D" id="1.10.10.60">
    <property type="entry name" value="Homeodomain-like"/>
    <property type="match status" value="1"/>
</dbReference>
<feature type="compositionally biased region" description="Low complexity" evidence="11">
    <location>
        <begin position="63"/>
        <end position="81"/>
    </location>
</feature>
<accession>A0A9W2XQS5</accession>
<feature type="domain" description="Homeobox" evidence="12">
    <location>
        <begin position="533"/>
        <end position="593"/>
    </location>
</feature>
<evidence type="ECO:0000256" key="9">
    <source>
        <dbReference type="RuleBase" id="RU000682"/>
    </source>
</evidence>
<dbReference type="Proteomes" id="UP000515150">
    <property type="component" value="Chromosome 4"/>
</dbReference>